<dbReference type="AlphaFoldDB" id="A0A1U9KCK7"/>
<evidence type="ECO:0000313" key="8">
    <source>
        <dbReference type="Proteomes" id="UP000188937"/>
    </source>
</evidence>
<dbReference type="InterPro" id="IPR002549">
    <property type="entry name" value="AI-2E-like"/>
</dbReference>
<dbReference type="KEGG" id="aace:A0U92_00395"/>
<proteinExistence type="inferred from homology"/>
<dbReference type="PANTHER" id="PTHR21716:SF4">
    <property type="entry name" value="TRANSMEMBRANE PROTEIN 245"/>
    <property type="match status" value="1"/>
</dbReference>
<evidence type="ECO:0000256" key="4">
    <source>
        <dbReference type="ARBA" id="ARBA00022989"/>
    </source>
</evidence>
<feature type="transmembrane region" description="Helical" evidence="6">
    <location>
        <begin position="54"/>
        <end position="75"/>
    </location>
</feature>
<feature type="transmembrane region" description="Helical" evidence="6">
    <location>
        <begin position="208"/>
        <end position="229"/>
    </location>
</feature>
<evidence type="ECO:0000256" key="5">
    <source>
        <dbReference type="ARBA" id="ARBA00023136"/>
    </source>
</evidence>
<gene>
    <name evidence="7" type="ORF">A0U92_00395</name>
</gene>
<feature type="transmembrane region" description="Helical" evidence="6">
    <location>
        <begin position="235"/>
        <end position="264"/>
    </location>
</feature>
<dbReference type="Proteomes" id="UP000188937">
    <property type="component" value="Chromosome"/>
</dbReference>
<evidence type="ECO:0000256" key="2">
    <source>
        <dbReference type="ARBA" id="ARBA00009773"/>
    </source>
</evidence>
<dbReference type="Pfam" id="PF01594">
    <property type="entry name" value="AI-2E_transport"/>
    <property type="match status" value="1"/>
</dbReference>
<dbReference type="EMBL" id="CP014692">
    <property type="protein sequence ID" value="AQS83469.1"/>
    <property type="molecule type" value="Genomic_DNA"/>
</dbReference>
<evidence type="ECO:0000256" key="6">
    <source>
        <dbReference type="SAM" id="Phobius"/>
    </source>
</evidence>
<keyword evidence="5 6" id="KW-0472">Membrane</keyword>
<dbReference type="eggNOG" id="COG0628">
    <property type="taxonomic scope" value="Bacteria"/>
</dbReference>
<evidence type="ECO:0000256" key="1">
    <source>
        <dbReference type="ARBA" id="ARBA00004141"/>
    </source>
</evidence>
<feature type="transmembrane region" description="Helical" evidence="6">
    <location>
        <begin position="271"/>
        <end position="290"/>
    </location>
</feature>
<name>A0A1U9KCK7_ACEAC</name>
<dbReference type="PROSITE" id="PS51257">
    <property type="entry name" value="PROKAR_LIPOPROTEIN"/>
    <property type="match status" value="1"/>
</dbReference>
<comment type="subcellular location">
    <subcellularLocation>
        <location evidence="1">Membrane</location>
        <topology evidence="1">Multi-pass membrane protein</topology>
    </subcellularLocation>
</comment>
<protein>
    <submittedName>
        <fullName evidence="7">AI-2E family transporter</fullName>
    </submittedName>
</protein>
<feature type="transmembrane region" description="Helical" evidence="6">
    <location>
        <begin position="146"/>
        <end position="172"/>
    </location>
</feature>
<comment type="similarity">
    <text evidence="2">Belongs to the autoinducer-2 exporter (AI-2E) (TC 2.A.86) family.</text>
</comment>
<dbReference type="OrthoDB" id="8113547at2"/>
<dbReference type="PANTHER" id="PTHR21716">
    <property type="entry name" value="TRANSMEMBRANE PROTEIN"/>
    <property type="match status" value="1"/>
</dbReference>
<evidence type="ECO:0000313" key="7">
    <source>
        <dbReference type="EMBL" id="AQS83469.1"/>
    </source>
</evidence>
<dbReference type="RefSeq" id="WP_077811504.1">
    <property type="nucleotide sequence ID" value="NZ_CP014692.1"/>
</dbReference>
<reference evidence="7 8" key="1">
    <citation type="submission" date="2016-03" db="EMBL/GenBank/DDBJ databases">
        <title>Acetic acid bacteria sequencing.</title>
        <authorList>
            <person name="Brandt J."/>
            <person name="Jakob F."/>
            <person name="Vogel R.F."/>
        </authorList>
    </citation>
    <scope>NUCLEOTIDE SEQUENCE [LARGE SCALE GENOMIC DNA]</scope>
    <source>
        <strain evidence="7 8">TMW2.1153</strain>
    </source>
</reference>
<keyword evidence="8" id="KW-1185">Reference proteome</keyword>
<feature type="transmembrane region" description="Helical" evidence="6">
    <location>
        <begin position="302"/>
        <end position="335"/>
    </location>
</feature>
<accession>A0A1U9KCK7</accession>
<dbReference type="GO" id="GO:0016020">
    <property type="term" value="C:membrane"/>
    <property type="evidence" value="ECO:0007669"/>
    <property type="project" value="UniProtKB-SubCell"/>
</dbReference>
<keyword evidence="3 6" id="KW-0812">Transmembrane</keyword>
<keyword evidence="4 6" id="KW-1133">Transmembrane helix</keyword>
<evidence type="ECO:0000256" key="3">
    <source>
        <dbReference type="ARBA" id="ARBA00022692"/>
    </source>
</evidence>
<sequence>MNAERLISGLLILGVAYGCAVVTAPFLSAILWAAILTFVTWPILLRLRRHVGPATAAISMTVFSTICIVVPIAGITSKGLADAPQVLTDLTDTLLPNLRLPPVPVWLSRLPLAGDEITQAWGQMGKDLSHIGQSLRPYAGDIAQSVISVLMQLASGGLHLAMALFIAFFFWLSGDSLGRTIRQLIGRVAGRHANRILRIVGGTIRGTVYGLLGTAIVQGVLTGIGFYIVHVPESVLFGTLAAFLSVLPIGAPLVWIPAAVWLAVSDHLWRGIFLALYGIILISGADHIIRPIFIARGAQLPYLLTLIGVIGGVLEFGGLGIFLGPVLLAVGYILIVEFAAGRVADLQQDRKTSET</sequence>
<organism evidence="7 8">
    <name type="scientific">Acetobacter aceti</name>
    <dbReference type="NCBI Taxonomy" id="435"/>
    <lineage>
        <taxon>Bacteria</taxon>
        <taxon>Pseudomonadati</taxon>
        <taxon>Pseudomonadota</taxon>
        <taxon>Alphaproteobacteria</taxon>
        <taxon>Acetobacterales</taxon>
        <taxon>Acetobacteraceae</taxon>
        <taxon>Acetobacter</taxon>
        <taxon>Acetobacter subgen. Acetobacter</taxon>
    </lineage>
</organism>